<evidence type="ECO:0000313" key="1">
    <source>
        <dbReference type="EMBL" id="DAE30012.1"/>
    </source>
</evidence>
<reference evidence="1" key="1">
    <citation type="journal article" date="2021" name="Proc. Natl. Acad. Sci. U.S.A.">
        <title>A Catalog of Tens of Thousands of Viruses from Human Metagenomes Reveals Hidden Associations with Chronic Diseases.</title>
        <authorList>
            <person name="Tisza M.J."/>
            <person name="Buck C.B."/>
        </authorList>
    </citation>
    <scope>NUCLEOTIDE SEQUENCE</scope>
    <source>
        <strain evidence="1">CtE0n6</strain>
    </source>
</reference>
<name>A0A8S5RG98_9VIRU</name>
<dbReference type="EMBL" id="BK059101">
    <property type="protein sequence ID" value="DAE30012.1"/>
    <property type="molecule type" value="Genomic_DNA"/>
</dbReference>
<sequence length="294" mass="34531">MSDLRNYLMKPIQMKNNLDLYPIKIMEYERFRDLAAKYLILDIPQLNNKRRQEGISLLEFDNLFDYLKSFIDTDRTSCEIVKKIKEINKLTYKEKKDLISSSEDIKNMILNEKVYKNLNLQHFESEIIEMMTMAIKKKVVYNDKIQCFDIYDENDELIACIDSYNFYEFRKIVMEQNLLFEPLIAPNKKAQKYIDASLRNDSGQESDIEAIVAFVSTNSFTGDISNYTYYRLMAEFRSLIKQMNRSDVVSYSAAGATKKNGSPLDIPNIVSKLEVNKNPYDDVFKEVNKNEKDK</sequence>
<organism evidence="1">
    <name type="scientific">virus sp. ctE0n6</name>
    <dbReference type="NCBI Taxonomy" id="2827985"/>
    <lineage>
        <taxon>Viruses</taxon>
    </lineage>
</organism>
<accession>A0A8S5RG98</accession>
<proteinExistence type="predicted"/>
<protein>
    <submittedName>
        <fullName evidence="1">Uncharacterized protein</fullName>
    </submittedName>
</protein>